<keyword evidence="2" id="KW-1185">Reference proteome</keyword>
<protein>
    <submittedName>
        <fullName evidence="1">Uncharacterized protein</fullName>
    </submittedName>
</protein>
<dbReference type="Proteomes" id="UP000562027">
    <property type="component" value="Unassembled WGS sequence"/>
</dbReference>
<accession>A0A840LG43</accession>
<dbReference type="EMBL" id="JACHLP010000007">
    <property type="protein sequence ID" value="MBB4845009.1"/>
    <property type="molecule type" value="Genomic_DNA"/>
</dbReference>
<evidence type="ECO:0000313" key="1">
    <source>
        <dbReference type="EMBL" id="MBB4845009.1"/>
    </source>
</evidence>
<dbReference type="AlphaFoldDB" id="A0A840LG43"/>
<evidence type="ECO:0000313" key="2">
    <source>
        <dbReference type="Proteomes" id="UP000562027"/>
    </source>
</evidence>
<organism evidence="1 2">
    <name type="scientific">Roseateles oligotrophus</name>
    <dbReference type="NCBI Taxonomy" id="1769250"/>
    <lineage>
        <taxon>Bacteria</taxon>
        <taxon>Pseudomonadati</taxon>
        <taxon>Pseudomonadota</taxon>
        <taxon>Betaproteobacteria</taxon>
        <taxon>Burkholderiales</taxon>
        <taxon>Sphaerotilaceae</taxon>
        <taxon>Roseateles</taxon>
    </lineage>
</organism>
<sequence>MPDIYKPLPPAFVPVAVDTTEMFNAGRTVGVTHHQRSGDVNLCNYSDGSYISLKFTRDEAQALLAELQRVLALPTKAAA</sequence>
<name>A0A840LG43_9BURK</name>
<dbReference type="RefSeq" id="WP_184302338.1">
    <property type="nucleotide sequence ID" value="NZ_JACHLP010000007.1"/>
</dbReference>
<reference evidence="1 2" key="1">
    <citation type="submission" date="2020-08" db="EMBL/GenBank/DDBJ databases">
        <title>Functional genomics of gut bacteria from endangered species of beetles.</title>
        <authorList>
            <person name="Carlos-Shanley C."/>
        </authorList>
    </citation>
    <scope>NUCLEOTIDE SEQUENCE [LARGE SCALE GENOMIC DNA]</scope>
    <source>
        <strain evidence="1 2">S00239</strain>
    </source>
</reference>
<gene>
    <name evidence="1" type="ORF">HNP55_003555</name>
</gene>
<proteinExistence type="predicted"/>
<comment type="caution">
    <text evidence="1">The sequence shown here is derived from an EMBL/GenBank/DDBJ whole genome shotgun (WGS) entry which is preliminary data.</text>
</comment>